<evidence type="ECO:0000256" key="3">
    <source>
        <dbReference type="ARBA" id="ARBA00022438"/>
    </source>
</evidence>
<dbReference type="NCBIfam" id="NF002600">
    <property type="entry name" value="PRK02256.1"/>
    <property type="match status" value="1"/>
</dbReference>
<dbReference type="InterPro" id="IPR001948">
    <property type="entry name" value="Peptidase_M18"/>
</dbReference>
<dbReference type="Proteomes" id="UP000009173">
    <property type="component" value="Chromosome"/>
</dbReference>
<evidence type="ECO:0000256" key="6">
    <source>
        <dbReference type="ARBA" id="ARBA00022801"/>
    </source>
</evidence>
<dbReference type="CDD" id="cd05659">
    <property type="entry name" value="M18_API"/>
    <property type="match status" value="1"/>
</dbReference>
<gene>
    <name evidence="12" type="ordered locus">Dvul_0481</name>
</gene>
<keyword evidence="4 9" id="KW-0645">Protease</keyword>
<keyword evidence="7 9" id="KW-0862">Zinc</keyword>
<evidence type="ECO:0000256" key="4">
    <source>
        <dbReference type="ARBA" id="ARBA00022670"/>
    </source>
</evidence>
<dbReference type="GO" id="GO:0008270">
    <property type="term" value="F:zinc ion binding"/>
    <property type="evidence" value="ECO:0007669"/>
    <property type="project" value="InterPro"/>
</dbReference>
<proteinExistence type="inferred from homology"/>
<evidence type="ECO:0000256" key="7">
    <source>
        <dbReference type="ARBA" id="ARBA00022833"/>
    </source>
</evidence>
<evidence type="ECO:0000256" key="11">
    <source>
        <dbReference type="SAM" id="MobiDB-lite"/>
    </source>
</evidence>
<dbReference type="InterPro" id="IPR023358">
    <property type="entry name" value="Peptidase_M18_dom2"/>
</dbReference>
<evidence type="ECO:0000313" key="13">
    <source>
        <dbReference type="Proteomes" id="UP000009173"/>
    </source>
</evidence>
<evidence type="ECO:0000256" key="8">
    <source>
        <dbReference type="ARBA" id="ARBA00023049"/>
    </source>
</evidence>
<dbReference type="GO" id="GO:0005737">
    <property type="term" value="C:cytoplasm"/>
    <property type="evidence" value="ECO:0007669"/>
    <property type="project" value="UniProtKB-ARBA"/>
</dbReference>
<dbReference type="GO" id="GO:0004177">
    <property type="term" value="F:aminopeptidase activity"/>
    <property type="evidence" value="ECO:0007669"/>
    <property type="project" value="UniProtKB-KW"/>
</dbReference>
<dbReference type="EC" id="3.4.11.-" evidence="10"/>
<keyword evidence="6 9" id="KW-0378">Hydrolase</keyword>
<keyword evidence="3 9" id="KW-0031">Aminopeptidase</keyword>
<dbReference type="EMBL" id="CP000527">
    <property type="protein sequence ID" value="ABM27504.1"/>
    <property type="molecule type" value="Genomic_DNA"/>
</dbReference>
<comment type="cofactor">
    <cofactor evidence="1 10">
        <name>Zn(2+)</name>
        <dbReference type="ChEBI" id="CHEBI:29105"/>
    </cofactor>
</comment>
<evidence type="ECO:0000256" key="2">
    <source>
        <dbReference type="ARBA" id="ARBA00008290"/>
    </source>
</evidence>
<dbReference type="HOGENOM" id="CLU_590123_0_0_7"/>
<evidence type="ECO:0000256" key="9">
    <source>
        <dbReference type="RuleBase" id="RU004386"/>
    </source>
</evidence>
<dbReference type="KEGG" id="dvl:Dvul_0481"/>
<evidence type="ECO:0000256" key="10">
    <source>
        <dbReference type="RuleBase" id="RU004387"/>
    </source>
</evidence>
<accession>A0A0H3A602</accession>
<dbReference type="Gene3D" id="2.30.250.10">
    <property type="entry name" value="Aminopeptidase i, Domain 2"/>
    <property type="match status" value="1"/>
</dbReference>
<keyword evidence="8 9" id="KW-0482">Metalloprotease</keyword>
<evidence type="ECO:0000256" key="5">
    <source>
        <dbReference type="ARBA" id="ARBA00022723"/>
    </source>
</evidence>
<feature type="region of interest" description="Disordered" evidence="11">
    <location>
        <begin position="196"/>
        <end position="216"/>
    </location>
</feature>
<dbReference type="GO" id="GO:0008237">
    <property type="term" value="F:metallopeptidase activity"/>
    <property type="evidence" value="ECO:0007669"/>
    <property type="project" value="UniProtKB-KW"/>
</dbReference>
<dbReference type="PANTHER" id="PTHR28570">
    <property type="entry name" value="ASPARTYL AMINOPEPTIDASE"/>
    <property type="match status" value="1"/>
</dbReference>
<dbReference type="AlphaFoldDB" id="A0A0H3A602"/>
<comment type="similarity">
    <text evidence="2 9">Belongs to the peptidase M18 family.</text>
</comment>
<reference evidence="13" key="1">
    <citation type="journal article" date="2009" name="Environ. Microbiol.">
        <title>Contribution of mobile genetic elements to Desulfovibrio vulgaris genome plasticity.</title>
        <authorList>
            <person name="Walker C.B."/>
            <person name="Stolyar S."/>
            <person name="Chivian D."/>
            <person name="Pinel N."/>
            <person name="Gabster J.A."/>
            <person name="Dehal P.S."/>
            <person name="He Z."/>
            <person name="Yang Z.K."/>
            <person name="Yen H.C."/>
            <person name="Zhou J."/>
            <person name="Wall J.D."/>
            <person name="Hazen T.C."/>
            <person name="Arkin A.P."/>
            <person name="Stahl D.A."/>
        </authorList>
    </citation>
    <scope>NUCLEOTIDE SEQUENCE [LARGE SCALE GENOMIC DNA]</scope>
    <source>
        <strain evidence="13">DP4</strain>
    </source>
</reference>
<evidence type="ECO:0000313" key="12">
    <source>
        <dbReference type="EMBL" id="ABM27504.1"/>
    </source>
</evidence>
<dbReference type="Pfam" id="PF02127">
    <property type="entry name" value="Peptidase_M18"/>
    <property type="match status" value="1"/>
</dbReference>
<sequence>MTLDLAFSTRNCWETYASQTDAAAMNDLATRYVDFLSRCKTERETIDYVVERLRTAGYTENFAHDRVYRVFKGKTVFIARKGRQPLSQGMRLIGAHADTPRLDLKQRPLQEQAGVGQAKTHYYGGIRKYQWLARPLAIHGVVVREDGTTVQVTLGEDVTEPVFTIADLLPHLAQKQSGQTVADAFEAEKLNIVMGHRPQPKPETAGDEADAKDAPEAKDPIKARVLALLHEKYAIREEDLYSAELQAVPAGPARFVGLDGSLVGGYGQDDRICVFAALEALLNAENPAAPQCVLFWDKEEIGSEGSTGAKSKFFEYCVEDLIQSWQPAARFSDVMLNTRAVSADVHAALDPDWQELHEKLNAATMGHGPVFCKFTGHRGKYEANDAHPEYVGWLRGVLNERGIPWQMAELGKVDQGGGGTVAMYLAAYGMDIIDFGPAVLSMHSPFELASVADLYATRLAYTAFLER</sequence>
<dbReference type="SUPFAM" id="SSF53187">
    <property type="entry name" value="Zn-dependent exopeptidases"/>
    <property type="match status" value="1"/>
</dbReference>
<dbReference type="Gene3D" id="3.40.630.10">
    <property type="entry name" value="Zn peptidases"/>
    <property type="match status" value="1"/>
</dbReference>
<protein>
    <recommendedName>
        <fullName evidence="10">M18 family aminopeptidase</fullName>
        <ecNumber evidence="10">3.4.11.-</ecNumber>
    </recommendedName>
</protein>
<dbReference type="GO" id="GO:0006508">
    <property type="term" value="P:proteolysis"/>
    <property type="evidence" value="ECO:0007669"/>
    <property type="project" value="UniProtKB-KW"/>
</dbReference>
<keyword evidence="5 9" id="KW-0479">Metal-binding</keyword>
<dbReference type="SUPFAM" id="SSF101821">
    <property type="entry name" value="Aminopeptidase/glucanase lid domain"/>
    <property type="match status" value="1"/>
</dbReference>
<dbReference type="RefSeq" id="WP_010940144.1">
    <property type="nucleotide sequence ID" value="NC_008751.1"/>
</dbReference>
<evidence type="ECO:0000256" key="1">
    <source>
        <dbReference type="ARBA" id="ARBA00001947"/>
    </source>
</evidence>
<dbReference type="PRINTS" id="PR00932">
    <property type="entry name" value="AMINO1PTASE"/>
</dbReference>
<organism evidence="12 13">
    <name type="scientific">Nitratidesulfovibrio vulgaris (strain DP4)</name>
    <name type="common">Desulfovibrio vulgaris</name>
    <dbReference type="NCBI Taxonomy" id="391774"/>
    <lineage>
        <taxon>Bacteria</taxon>
        <taxon>Pseudomonadati</taxon>
        <taxon>Thermodesulfobacteriota</taxon>
        <taxon>Desulfovibrionia</taxon>
        <taxon>Desulfovibrionales</taxon>
        <taxon>Desulfovibrionaceae</taxon>
        <taxon>Nitratidesulfovibrio</taxon>
    </lineage>
</organism>
<dbReference type="PANTHER" id="PTHR28570:SF2">
    <property type="entry name" value="M18 FAMILY AMINOPEPTIDASE 1-RELATED"/>
    <property type="match status" value="1"/>
</dbReference>
<name>A0A0H3A602_NITV4</name>